<reference evidence="1" key="1">
    <citation type="submission" date="2018-05" db="EMBL/GenBank/DDBJ databases">
        <authorList>
            <person name="Lanie J.A."/>
            <person name="Ng W.-L."/>
            <person name="Kazmierczak K.M."/>
            <person name="Andrzejewski T.M."/>
            <person name="Davidsen T.M."/>
            <person name="Wayne K.J."/>
            <person name="Tettelin H."/>
            <person name="Glass J.I."/>
            <person name="Rusch D."/>
            <person name="Podicherti R."/>
            <person name="Tsui H.-C.T."/>
            <person name="Winkler M.E."/>
        </authorList>
    </citation>
    <scope>NUCLEOTIDE SEQUENCE</scope>
</reference>
<name>A0A381YDB2_9ZZZZ</name>
<dbReference type="AlphaFoldDB" id="A0A381YDB2"/>
<proteinExistence type="predicted"/>
<organism evidence="1">
    <name type="scientific">marine metagenome</name>
    <dbReference type="NCBI Taxonomy" id="408172"/>
    <lineage>
        <taxon>unclassified sequences</taxon>
        <taxon>metagenomes</taxon>
        <taxon>ecological metagenomes</taxon>
    </lineage>
</organism>
<accession>A0A381YDB2</accession>
<evidence type="ECO:0000313" key="1">
    <source>
        <dbReference type="EMBL" id="SVA74571.1"/>
    </source>
</evidence>
<sequence>MRLKSLQLDRRNYHLPSILMVALLVLIPKFLHGQPNNVVLDGVALVRISETGSNRIVETLEEEMEEVTSVVQKIGDRYLWTTRGNTELRRYDHGTFITYVAEDGSGYIRVFDQDMRTMFDGLNELDGVFDYLEHFPLGLTTVTYYGRLRKAP</sequence>
<protein>
    <submittedName>
        <fullName evidence="1">Uncharacterized protein</fullName>
    </submittedName>
</protein>
<dbReference type="EMBL" id="UINC01017871">
    <property type="protein sequence ID" value="SVA74571.1"/>
    <property type="molecule type" value="Genomic_DNA"/>
</dbReference>
<gene>
    <name evidence="1" type="ORF">METZ01_LOCUS127425</name>
</gene>